<dbReference type="NCBIfam" id="TIGR01981">
    <property type="entry name" value="sufD"/>
    <property type="match status" value="1"/>
</dbReference>
<accession>A0A6J6E965</accession>
<evidence type="ECO:0000259" key="1">
    <source>
        <dbReference type="Pfam" id="PF01458"/>
    </source>
</evidence>
<organism evidence="2">
    <name type="scientific">freshwater metagenome</name>
    <dbReference type="NCBI Taxonomy" id="449393"/>
    <lineage>
        <taxon>unclassified sequences</taxon>
        <taxon>metagenomes</taxon>
        <taxon>ecological metagenomes</taxon>
    </lineage>
</organism>
<reference evidence="2" key="1">
    <citation type="submission" date="2020-05" db="EMBL/GenBank/DDBJ databases">
        <authorList>
            <person name="Chiriac C."/>
            <person name="Salcher M."/>
            <person name="Ghai R."/>
            <person name="Kavagutti S V."/>
        </authorList>
    </citation>
    <scope>NUCLEOTIDE SEQUENCE</scope>
</reference>
<dbReference type="PANTHER" id="PTHR43575:SF1">
    <property type="entry name" value="PROTEIN ABCI7, CHLOROPLASTIC"/>
    <property type="match status" value="1"/>
</dbReference>
<sequence length="380" mass="42427">MSTAIQEKEILFKSTDARPDRIASSNPSDFAIPNGREEEWRYTPLKRLGKLHEEVTADQEINYEVFAPAGITYSVVDRKDVATKFLATDRVSSRTESLWNKALVIEVAKELETKDLTWVKINLKNGVQYGHIIIKARSHSKATIILEHVGEGIAGVNCEIIAEDGSNIDFITVFDLERKAVIASEHQFVISKDANIRSLVVQLGGDIVRYVPRAKFSGNHASVELLGVFLATRGQFFENRVFVDHNMKDCKSNVLYRGGAHGEGSHTVWVGDVLIRKIATGTNTYEMNRNLLLDNGARADSVPNLEIETGEVEKAGHASVTGRLDDDQLFYLMSRGIDEHTARQLVIEGFFAGIFGEFSHPELKERLNDRLNAAIERSTK</sequence>
<protein>
    <submittedName>
        <fullName evidence="2">Unannotated protein</fullName>
    </submittedName>
</protein>
<dbReference type="InterPro" id="IPR055346">
    <property type="entry name" value="Fe-S_cluster_assembly_SufBD"/>
</dbReference>
<feature type="domain" description="SUF system FeS cluster assembly SufBD core" evidence="1">
    <location>
        <begin position="124"/>
        <end position="350"/>
    </location>
</feature>
<gene>
    <name evidence="2" type="ORF">UFOPK1740_00297</name>
</gene>
<dbReference type="GO" id="GO:0016226">
    <property type="term" value="P:iron-sulfur cluster assembly"/>
    <property type="evidence" value="ECO:0007669"/>
    <property type="project" value="InterPro"/>
</dbReference>
<proteinExistence type="predicted"/>
<evidence type="ECO:0000313" key="2">
    <source>
        <dbReference type="EMBL" id="CAB4571865.1"/>
    </source>
</evidence>
<name>A0A6J6E965_9ZZZZ</name>
<dbReference type="PANTHER" id="PTHR43575">
    <property type="entry name" value="PROTEIN ABCI7, CHLOROPLASTIC"/>
    <property type="match status" value="1"/>
</dbReference>
<dbReference type="InterPro" id="IPR000825">
    <property type="entry name" value="SUF_FeS_clus_asmbl_SufBD_core"/>
</dbReference>
<dbReference type="Pfam" id="PF01458">
    <property type="entry name" value="SUFBD_core"/>
    <property type="match status" value="1"/>
</dbReference>
<dbReference type="EMBL" id="CAEZTU010000007">
    <property type="protein sequence ID" value="CAB4571865.1"/>
    <property type="molecule type" value="Genomic_DNA"/>
</dbReference>
<dbReference type="InterPro" id="IPR037284">
    <property type="entry name" value="SUF_FeS_clus_asmbl_SufBD_sf"/>
</dbReference>
<dbReference type="InterPro" id="IPR011542">
    <property type="entry name" value="SUF_FeS_clus_asmbl_SufD"/>
</dbReference>
<dbReference type="SUPFAM" id="SSF101960">
    <property type="entry name" value="Stabilizer of iron transporter SufD"/>
    <property type="match status" value="1"/>
</dbReference>
<dbReference type="AlphaFoldDB" id="A0A6J6E965"/>